<proteinExistence type="predicted"/>
<keyword evidence="2" id="KW-1185">Reference proteome</keyword>
<dbReference type="RefSeq" id="WP_103523796.1">
    <property type="nucleotide sequence ID" value="NZ_JAIZDC010000001.1"/>
</dbReference>
<accession>A0A454JL09</accession>
<dbReference type="Proteomes" id="UP000274139">
    <property type="component" value="Unassembled WGS sequence"/>
</dbReference>
<reference evidence="1 2" key="1">
    <citation type="submission" date="2018-10" db="EMBL/GenBank/DDBJ databases">
        <title>Draft genome sequence of Aquitalea MWU14-2217 isolated from a wild cranberry bog in Provincetown, Massachusetts.</title>
        <authorList>
            <person name="Ebadzadsahrai G."/>
            <person name="Soby S."/>
        </authorList>
    </citation>
    <scope>NUCLEOTIDE SEQUENCE [LARGE SCALE GENOMIC DNA]</scope>
    <source>
        <strain evidence="1 2">MWU14-2217</strain>
    </source>
</reference>
<dbReference type="OrthoDB" id="5438497at2"/>
<name>A0A454JL09_9NEIS</name>
<dbReference type="AlphaFoldDB" id="A0A454JL09"/>
<dbReference type="InterPro" id="IPR023366">
    <property type="entry name" value="ATP_synth_asu-like_sf"/>
</dbReference>
<evidence type="ECO:0008006" key="3">
    <source>
        <dbReference type="Google" id="ProtNLM"/>
    </source>
</evidence>
<dbReference type="EMBL" id="RFAR01000019">
    <property type="protein sequence ID" value="RMD00066.1"/>
    <property type="molecule type" value="Genomic_DNA"/>
</dbReference>
<evidence type="ECO:0000313" key="1">
    <source>
        <dbReference type="EMBL" id="RMD00066.1"/>
    </source>
</evidence>
<gene>
    <name evidence="1" type="ORF">EAY64_05570</name>
</gene>
<organism evidence="1 2">
    <name type="scientific">Aquitalea palustris</name>
    <dbReference type="NCBI Taxonomy" id="2480983"/>
    <lineage>
        <taxon>Bacteria</taxon>
        <taxon>Pseudomonadati</taxon>
        <taxon>Pseudomonadota</taxon>
        <taxon>Betaproteobacteria</taxon>
        <taxon>Neisseriales</taxon>
        <taxon>Chromobacteriaceae</taxon>
        <taxon>Aquitalea</taxon>
    </lineage>
</organism>
<dbReference type="Gene3D" id="2.40.30.20">
    <property type="match status" value="1"/>
</dbReference>
<sequence>MGTKAFDRSFAAGEITPEMYGRLDLTKEQTGLATCRNAIVLPHGPVANRPGTEFVSEIKSSANPARLIPFTYSITQTMAIEVGAGYFRFHSQAGTLMNGGVPYEVANSYAQADIANIHYVQSADVLTLVHPNYPIAELRRLGATNWTLTNPSFAIPTYCPTGATATVTSPHTSSWNPVNYQYCVTTVQTGDLQESIASNVTTAISNDLTLLGNYNTITWTLPTGVTPIRFNVYKLVNGLWGYIGQAAATATSFIDNNITPNASQTPPIMDSGFNDAVGNYPAAVSYYQQRRCFGGTNNAPQNVWMTMSGTESNLTYTLPVTASNRVAFRIAAREASAIRHLVPVANLIMLTASCEWRVSSTDGSALWASNLSVQPQSYIGANNVTPIVVGNTVLFSQARGGRIREMAYNWQAQAYLTNDISVLAPHLFDYNQVLDMCFSRAPYPILWAVSTNGNLLGMTYVPEQQVAAWHRHDFGGNVEAVCCITEQPAGTLASEDMLYLIVNRVINGVTRRFIERMHTRYFNTPSDAFFVDSGATNFLPGTFSWSGTAISCNIPSHGLSTGNSAYFTFSNTALSGTYTVTSVTDTNNLVLTSTTVGQGSGTVSQTPAQYVSQVSGLTWLAGLTVNVLVDGAPIPARQVSSGGVVTLDYPGTKVVVGLPITTQVQTLPISLQVDTAMGQTLEKNVTQAWLRLYRTSGVYVGPDFNTLTLATQRSFQDLPGNQPALFSGVLPVVITPAWQFDGAICIQQTDPLPMTLTSVALDISVS</sequence>
<comment type="caution">
    <text evidence="1">The sequence shown here is derived from an EMBL/GenBank/DDBJ whole genome shotgun (WGS) entry which is preliminary data.</text>
</comment>
<protein>
    <recommendedName>
        <fullName evidence="3">Ubiquitin-activating enzyme E1 FCCH domain-containing protein</fullName>
    </recommendedName>
</protein>
<evidence type="ECO:0000313" key="2">
    <source>
        <dbReference type="Proteomes" id="UP000274139"/>
    </source>
</evidence>